<sequence length="154" mass="17375">MSLTFCKKWSGRGVEGVVRGSVEISAWGNDAGSEVLPRRVNCWLQTISNPPAVPARAPQNFRKDGVHLDYRGLGALRQKLALLNWSGPVSRHGGASLVLLHRLWFRRLQRCYCCPELLCQTLNICTRNEGDLPHLYALTVTLKARLSRLHFRID</sequence>
<gene>
    <name evidence="1" type="ORF">PHYPA_007539</name>
</gene>
<name>A0A2K1KJA2_PHYPA</name>
<dbReference type="EnsemblPlants" id="Pp3c5_11490V3.1">
    <property type="protein sequence ID" value="Pp3c5_11490V3.1"/>
    <property type="gene ID" value="Pp3c5_11490"/>
</dbReference>
<dbReference type="EMBL" id="ABEU02000005">
    <property type="protein sequence ID" value="PNR53864.1"/>
    <property type="molecule type" value="Genomic_DNA"/>
</dbReference>
<organism evidence="1">
    <name type="scientific">Physcomitrium patens</name>
    <name type="common">Spreading-leaved earth moss</name>
    <name type="synonym">Physcomitrella patens</name>
    <dbReference type="NCBI Taxonomy" id="3218"/>
    <lineage>
        <taxon>Eukaryota</taxon>
        <taxon>Viridiplantae</taxon>
        <taxon>Streptophyta</taxon>
        <taxon>Embryophyta</taxon>
        <taxon>Bryophyta</taxon>
        <taxon>Bryophytina</taxon>
        <taxon>Bryopsida</taxon>
        <taxon>Funariidae</taxon>
        <taxon>Funariales</taxon>
        <taxon>Funariaceae</taxon>
        <taxon>Physcomitrium</taxon>
    </lineage>
</organism>
<evidence type="ECO:0000313" key="3">
    <source>
        <dbReference type="Proteomes" id="UP000006727"/>
    </source>
</evidence>
<dbReference type="InParanoid" id="A0A2K1KJA2"/>
<reference evidence="2" key="3">
    <citation type="submission" date="2020-12" db="UniProtKB">
        <authorList>
            <consortium name="EnsemblPlants"/>
        </authorList>
    </citation>
    <scope>IDENTIFICATION</scope>
</reference>
<evidence type="ECO:0000313" key="1">
    <source>
        <dbReference type="EMBL" id="PNR53864.1"/>
    </source>
</evidence>
<reference evidence="1 3" key="2">
    <citation type="journal article" date="2018" name="Plant J.">
        <title>The Physcomitrella patens chromosome-scale assembly reveals moss genome structure and evolution.</title>
        <authorList>
            <person name="Lang D."/>
            <person name="Ullrich K.K."/>
            <person name="Murat F."/>
            <person name="Fuchs J."/>
            <person name="Jenkins J."/>
            <person name="Haas F.B."/>
            <person name="Piednoel M."/>
            <person name="Gundlach H."/>
            <person name="Van Bel M."/>
            <person name="Meyberg R."/>
            <person name="Vives C."/>
            <person name="Morata J."/>
            <person name="Symeonidi A."/>
            <person name="Hiss M."/>
            <person name="Muchero W."/>
            <person name="Kamisugi Y."/>
            <person name="Saleh O."/>
            <person name="Blanc G."/>
            <person name="Decker E.L."/>
            <person name="van Gessel N."/>
            <person name="Grimwood J."/>
            <person name="Hayes R.D."/>
            <person name="Graham S.W."/>
            <person name="Gunter L.E."/>
            <person name="McDaniel S.F."/>
            <person name="Hoernstein S.N.W."/>
            <person name="Larsson A."/>
            <person name="Li F.W."/>
            <person name="Perroud P.F."/>
            <person name="Phillips J."/>
            <person name="Ranjan P."/>
            <person name="Rokshar D.S."/>
            <person name="Rothfels C.J."/>
            <person name="Schneider L."/>
            <person name="Shu S."/>
            <person name="Stevenson D.W."/>
            <person name="Thummler F."/>
            <person name="Tillich M."/>
            <person name="Villarreal Aguilar J.C."/>
            <person name="Widiez T."/>
            <person name="Wong G.K."/>
            <person name="Wymore A."/>
            <person name="Zhang Y."/>
            <person name="Zimmer A.D."/>
            <person name="Quatrano R.S."/>
            <person name="Mayer K.F.X."/>
            <person name="Goodstein D."/>
            <person name="Casacuberta J.M."/>
            <person name="Vandepoele K."/>
            <person name="Reski R."/>
            <person name="Cuming A.C."/>
            <person name="Tuskan G.A."/>
            <person name="Maumus F."/>
            <person name="Salse J."/>
            <person name="Schmutz J."/>
            <person name="Rensing S.A."/>
        </authorList>
    </citation>
    <scope>NUCLEOTIDE SEQUENCE [LARGE SCALE GENOMIC DNA]</scope>
    <source>
        <strain evidence="2 3">cv. Gransden 2004</strain>
    </source>
</reference>
<dbReference type="Gramene" id="Pp3c5_11491V3.1">
    <property type="protein sequence ID" value="Pp3c5_11491V3.1"/>
    <property type="gene ID" value="Pp3c5_11491"/>
</dbReference>
<dbReference type="Proteomes" id="UP000006727">
    <property type="component" value="Chromosome 5"/>
</dbReference>
<evidence type="ECO:0000313" key="2">
    <source>
        <dbReference type="EnsemblPlants" id="Pp3c5_11490V3.1"/>
    </source>
</evidence>
<dbReference type="Gramene" id="Pp3c5_11490V3.1">
    <property type="protein sequence ID" value="Pp3c5_11490V3.1"/>
    <property type="gene ID" value="Pp3c5_11490"/>
</dbReference>
<accession>A0A2K1KJA2</accession>
<protein>
    <submittedName>
        <fullName evidence="1 2">Uncharacterized protein</fullName>
    </submittedName>
</protein>
<keyword evidence="3" id="KW-1185">Reference proteome</keyword>
<dbReference type="EnsemblPlants" id="Pp3c5_11491V3.1">
    <property type="protein sequence ID" value="Pp3c5_11491V3.1"/>
    <property type="gene ID" value="Pp3c5_11491"/>
</dbReference>
<proteinExistence type="predicted"/>
<reference evidence="1 3" key="1">
    <citation type="journal article" date="2008" name="Science">
        <title>The Physcomitrella genome reveals evolutionary insights into the conquest of land by plants.</title>
        <authorList>
            <person name="Rensing S."/>
            <person name="Lang D."/>
            <person name="Zimmer A."/>
            <person name="Terry A."/>
            <person name="Salamov A."/>
            <person name="Shapiro H."/>
            <person name="Nishiyama T."/>
            <person name="Perroud P.-F."/>
            <person name="Lindquist E."/>
            <person name="Kamisugi Y."/>
            <person name="Tanahashi T."/>
            <person name="Sakakibara K."/>
            <person name="Fujita T."/>
            <person name="Oishi K."/>
            <person name="Shin-I T."/>
            <person name="Kuroki Y."/>
            <person name="Toyoda A."/>
            <person name="Suzuki Y."/>
            <person name="Hashimoto A."/>
            <person name="Yamaguchi K."/>
            <person name="Sugano A."/>
            <person name="Kohara Y."/>
            <person name="Fujiyama A."/>
            <person name="Anterola A."/>
            <person name="Aoki S."/>
            <person name="Ashton N."/>
            <person name="Barbazuk W.B."/>
            <person name="Barker E."/>
            <person name="Bennetzen J."/>
            <person name="Bezanilla M."/>
            <person name="Blankenship R."/>
            <person name="Cho S.H."/>
            <person name="Dutcher S."/>
            <person name="Estelle M."/>
            <person name="Fawcett J.A."/>
            <person name="Gundlach H."/>
            <person name="Hanada K."/>
            <person name="Heyl A."/>
            <person name="Hicks K.A."/>
            <person name="Hugh J."/>
            <person name="Lohr M."/>
            <person name="Mayer K."/>
            <person name="Melkozernov A."/>
            <person name="Murata T."/>
            <person name="Nelson D."/>
            <person name="Pils B."/>
            <person name="Prigge M."/>
            <person name="Reiss B."/>
            <person name="Renner T."/>
            <person name="Rombauts S."/>
            <person name="Rushton P."/>
            <person name="Sanderfoot A."/>
            <person name="Schween G."/>
            <person name="Shiu S.-H."/>
            <person name="Stueber K."/>
            <person name="Theodoulou F.L."/>
            <person name="Tu H."/>
            <person name="Van de Peer Y."/>
            <person name="Verrier P.J."/>
            <person name="Waters E."/>
            <person name="Wood A."/>
            <person name="Yang L."/>
            <person name="Cove D."/>
            <person name="Cuming A."/>
            <person name="Hasebe M."/>
            <person name="Lucas S."/>
            <person name="Mishler D.B."/>
            <person name="Reski R."/>
            <person name="Grigoriev I."/>
            <person name="Quatrano R.S."/>
            <person name="Boore J.L."/>
        </authorList>
    </citation>
    <scope>NUCLEOTIDE SEQUENCE [LARGE SCALE GENOMIC DNA]</scope>
    <source>
        <strain evidence="2 3">cv. Gransden 2004</strain>
    </source>
</reference>
<dbReference type="AlphaFoldDB" id="A0A2K1KJA2"/>